<dbReference type="Gene3D" id="1.10.238.10">
    <property type="entry name" value="EF-hand"/>
    <property type="match status" value="2"/>
</dbReference>
<keyword evidence="10" id="KW-0999">Mitochondrion inner membrane</keyword>
<dbReference type="Pfam" id="PF00403">
    <property type="entry name" value="HMA"/>
    <property type="match status" value="1"/>
</dbReference>
<evidence type="ECO:0000256" key="6">
    <source>
        <dbReference type="ARBA" id="ARBA00022692"/>
    </source>
</evidence>
<dbReference type="InterPro" id="IPR018303">
    <property type="entry name" value="ATPase_P-typ_P_site"/>
</dbReference>
<keyword evidence="11 21" id="KW-0067">ATP-binding</keyword>
<evidence type="ECO:0000256" key="4">
    <source>
        <dbReference type="ARBA" id="ARBA00012517"/>
    </source>
</evidence>
<reference evidence="24 25" key="1">
    <citation type="journal article" date="2017" name="Mycologia">
        <title>Bifiguratus adelaidae, gen. et sp. nov., a new member of Mucoromycotina in endophytic and soil-dwelling habitats.</title>
        <authorList>
            <person name="Torres-Cruz T.J."/>
            <person name="Billingsley Tobias T.L."/>
            <person name="Almatruk M."/>
            <person name="Hesse C."/>
            <person name="Kuske C.R."/>
            <person name="Desiro A."/>
            <person name="Benucci G.M."/>
            <person name="Bonito G."/>
            <person name="Stajich J.E."/>
            <person name="Dunlap C."/>
            <person name="Arnold A.E."/>
            <person name="Porras-Alfaro A."/>
        </authorList>
    </citation>
    <scope>NUCLEOTIDE SEQUENCE [LARGE SCALE GENOMIC DNA]</scope>
    <source>
        <strain evidence="24 25">AZ0501</strain>
    </source>
</reference>
<evidence type="ECO:0000256" key="9">
    <source>
        <dbReference type="ARBA" id="ARBA00022741"/>
    </source>
</evidence>
<dbReference type="PROSITE" id="PS50846">
    <property type="entry name" value="HMA_2"/>
    <property type="match status" value="1"/>
</dbReference>
<comment type="similarity">
    <text evidence="3">Belongs to the mitochondrial carrier (TC 2.A.29) family.</text>
</comment>
<dbReference type="InterPro" id="IPR023395">
    <property type="entry name" value="MCP_dom_sf"/>
</dbReference>
<dbReference type="SUPFAM" id="SSF81660">
    <property type="entry name" value="Metal cation-transporting ATPase, ATP-binding domain N"/>
    <property type="match status" value="1"/>
</dbReference>
<dbReference type="NCBIfam" id="TIGR01525">
    <property type="entry name" value="ATPase-IB_hvy"/>
    <property type="match status" value="1"/>
</dbReference>
<feature type="domain" description="EF-hand" evidence="22">
    <location>
        <begin position="159"/>
        <end position="194"/>
    </location>
</feature>
<dbReference type="Gene3D" id="3.30.70.100">
    <property type="match status" value="1"/>
</dbReference>
<evidence type="ECO:0000256" key="16">
    <source>
        <dbReference type="ARBA" id="ARBA00059916"/>
    </source>
</evidence>
<evidence type="ECO:0000256" key="5">
    <source>
        <dbReference type="ARBA" id="ARBA00022448"/>
    </source>
</evidence>
<comment type="caution">
    <text evidence="24">The sequence shown here is derived from an EMBL/GenBank/DDBJ whole genome shotgun (WGS) entry which is preliminary data.</text>
</comment>
<feature type="transmembrane region" description="Helical" evidence="21">
    <location>
        <begin position="967"/>
        <end position="989"/>
    </location>
</feature>
<dbReference type="InterPro" id="IPR023214">
    <property type="entry name" value="HAD_sf"/>
</dbReference>
<evidence type="ECO:0000256" key="2">
    <source>
        <dbReference type="ARBA" id="ARBA00006024"/>
    </source>
</evidence>
<evidence type="ECO:0000256" key="8">
    <source>
        <dbReference type="ARBA" id="ARBA00022737"/>
    </source>
</evidence>
<dbReference type="InterPro" id="IPR023299">
    <property type="entry name" value="ATPase_P-typ_cyto_dom_N"/>
</dbReference>
<evidence type="ECO:0000256" key="20">
    <source>
        <dbReference type="PROSITE-ProRule" id="PRU00282"/>
    </source>
</evidence>
<dbReference type="GO" id="GO:0043682">
    <property type="term" value="F:P-type divalent copper transporter activity"/>
    <property type="evidence" value="ECO:0007669"/>
    <property type="project" value="TreeGrafter"/>
</dbReference>
<proteinExistence type="inferred from homology"/>
<dbReference type="InterPro" id="IPR008250">
    <property type="entry name" value="ATPase_P-typ_transduc_dom_A_sf"/>
</dbReference>
<dbReference type="Pfam" id="PF00153">
    <property type="entry name" value="Mito_carr"/>
    <property type="match status" value="3"/>
</dbReference>
<dbReference type="InterPro" id="IPR059000">
    <property type="entry name" value="ATPase_P-type_domA"/>
</dbReference>
<evidence type="ECO:0000256" key="18">
    <source>
        <dbReference type="ARBA" id="ARBA00080126"/>
    </source>
</evidence>
<accession>A0A261XUE4</accession>
<feature type="transmembrane region" description="Helical" evidence="21">
    <location>
        <begin position="1219"/>
        <end position="1239"/>
    </location>
</feature>
<dbReference type="SUPFAM" id="SSF103506">
    <property type="entry name" value="Mitochondrial carrier"/>
    <property type="match status" value="1"/>
</dbReference>
<evidence type="ECO:0000256" key="7">
    <source>
        <dbReference type="ARBA" id="ARBA00022723"/>
    </source>
</evidence>
<dbReference type="PANTHER" id="PTHR43520:SF32">
    <property type="entry name" value="COPPER RESISTANCE P-TYPE ATPASE (EUROFUNG)"/>
    <property type="match status" value="1"/>
</dbReference>
<dbReference type="InterPro" id="IPR006121">
    <property type="entry name" value="HMA_dom"/>
</dbReference>
<sequence length="1584" mass="172921">MAPMHGAVAAPPSPNQYKHVFDRFASLEKEGERYMSLDDFLGAVAPGEDFRKITREQFAILFHLADRGSKGYLTLSDFVIFEDLLKKPDVEYEIAFRLFDVTGNGKITFAQFRDTLNSYLPPDAIPFDYECDWLKLYLGKKKDSHEITYAEFAQLLKGLQSERLRQEFKYYDKNRSGYIDPDAFKKIILDIAKHKLSDSIIERLPTLCNLYSGSKISYANLTAFHNVIKSMDMVEKVVRKAIANSKDKKISKADFLDTAASTTRYTVFTPMEADIIFHFAGQGTPDSRLGLEDFAKLLDPRWETTEHHVQARESDARSTKGQGFLRDLLESAYAFTLGAIAGAVGATAVYPIDLVKTRMQNQRSKVVGEVLYKNSLDCFKKVLKNEGFMGLYSGLGPQLVGVAPEKAIKLTVNDLVRGKLKNKDTGEIQFWQEMVAGGAAGGSQVVFTNPLEIVKIRLQIQGEAAKNIDGAPRRSAIWIVRHLGIVGLYKGASACLLRDIPFSAIYFPAYAHLKKDVFHEGPQHKLTILELLTAGAIAGMPAAYFTTPADVIKTRLQVEARKGQTTYTGIGDAARKILAEEGITAFFKGGPARVFRSSPQFGVTLTVYELLHQVLPLPGHGGATSKSGQLQTVSDDVSFAHQLASGLKDTATQAIEEAGYTILEAQETAEIIDNAVNENAMSDDLSEKRSAKVTITFTVLGISRPACGERIKAHFKDRYGLGDNDFDLNVSTGQGVLTANRDVLRKDDVRQSLQRLGYQGVNIIVQSAGNTSANILKPGIDTVHIDIEGMTCSSCVSTIESHVTTLTGVLNCSINLIAANGIIEYDGGKIHPQDIVASIEEIGYGAQIRSHSFGGVQTDFQREHLDEPNQTLEARLQREAYIQLKLFLWSFAFAIPVFIISMIFMTFLSEASSIRQALEKSIVPGLAIEDLVLFVLATPVQFWLGWPFYRKAYRSLRYAHTANMETLVCIGTSVAYIASVASVVNAIAIGQHSTSGGTTSVDFFETSVYLITFIHLGKWLESMAKGRTARTVTELMKLQPDKALLCIQSSQQVHMESEQSQNSSEYDDLFLYEEKEVDSSLLQPGDIIKVLPGGKIPCDGAVINGMTTVDESMLTGEPIGVAKSPGENSRVFGGTINMSATIYVRCLYVGSNTTLAKIIRLVQDAQASPKAPIEILADKISGVFVPTVIALAVMIFVVWEVCGVFNAYPTAWRPFNERLASPTAVMVGTGVAARHGILVKGGGQALEMAKRITTVVFDKTGTLTTGKPSVQAIWTVDNDSKLISNIIFRVVQTSAHPLSQAIYRDLAPDDGKILGKEDGEAFEGASYVRLLHSKEIAGSGILSGVRLTDGKKISLPGIGDVCRFNVHIGSENWIKQQDQTSKMIIVAQISVADNLRPEAPSVIKHLTKSGIDCWMLTGDNSNTAEAVASRLGLSIDRVMANVKPGDKKDKVQHLQRSGVPETQRTAGKAKRAIADVGISVGTATDIAIEAADIVLIRNNLADLIVLNDLCRTIVRRIKLNFGWAFLYNILAIPIAAGILYPIAGVGLPPMLAGLAMVVSSVSVICSSLLLKFYRPPAATLRPNA</sequence>
<organism evidence="24 25">
    <name type="scientific">Bifiguratus adelaidae</name>
    <dbReference type="NCBI Taxonomy" id="1938954"/>
    <lineage>
        <taxon>Eukaryota</taxon>
        <taxon>Fungi</taxon>
        <taxon>Fungi incertae sedis</taxon>
        <taxon>Mucoromycota</taxon>
        <taxon>Mucoromycotina</taxon>
        <taxon>Endogonomycetes</taxon>
        <taxon>Endogonales</taxon>
        <taxon>Endogonales incertae sedis</taxon>
        <taxon>Bifiguratus</taxon>
    </lineage>
</organism>
<dbReference type="InterPro" id="IPR001757">
    <property type="entry name" value="P_typ_ATPase"/>
</dbReference>
<gene>
    <name evidence="24" type="ORF">BZG36_05496</name>
</gene>
<keyword evidence="14" id="KW-0496">Mitochondrion</keyword>
<dbReference type="InterPro" id="IPR017969">
    <property type="entry name" value="Heavy-metal-associated_CS"/>
</dbReference>
<dbReference type="SMART" id="SM00054">
    <property type="entry name" value="EFh"/>
    <property type="match status" value="2"/>
</dbReference>
<evidence type="ECO:0000313" key="24">
    <source>
        <dbReference type="EMBL" id="OZJ01943.1"/>
    </source>
</evidence>
<feature type="transmembrane region" description="Helical" evidence="21">
    <location>
        <begin position="332"/>
        <end position="355"/>
    </location>
</feature>
<dbReference type="InterPro" id="IPR018108">
    <property type="entry name" value="MCP_transmembrane"/>
</dbReference>
<dbReference type="GO" id="GO:0005524">
    <property type="term" value="F:ATP binding"/>
    <property type="evidence" value="ECO:0007669"/>
    <property type="project" value="UniProtKB-UniRule"/>
</dbReference>
<dbReference type="GO" id="GO:0055070">
    <property type="term" value="P:copper ion homeostasis"/>
    <property type="evidence" value="ECO:0007669"/>
    <property type="project" value="TreeGrafter"/>
</dbReference>
<keyword evidence="25" id="KW-1185">Reference proteome</keyword>
<dbReference type="PROSITE" id="PS00154">
    <property type="entry name" value="ATPASE_E1_E2"/>
    <property type="match status" value="1"/>
</dbReference>
<keyword evidence="9 21" id="KW-0547">Nucleotide-binding</keyword>
<dbReference type="GO" id="GO:0005743">
    <property type="term" value="C:mitochondrial inner membrane"/>
    <property type="evidence" value="ECO:0007669"/>
    <property type="project" value="UniProtKB-SubCell"/>
</dbReference>
<dbReference type="FunFam" id="2.70.150.10:FF:000002">
    <property type="entry name" value="Copper-transporting ATPase 1, putative"/>
    <property type="match status" value="1"/>
</dbReference>
<feature type="transmembrane region" description="Helical" evidence="21">
    <location>
        <begin position="1521"/>
        <end position="1543"/>
    </location>
</feature>
<dbReference type="Gene3D" id="3.40.50.1000">
    <property type="entry name" value="HAD superfamily/HAD-like"/>
    <property type="match status" value="1"/>
</dbReference>
<dbReference type="InterPro" id="IPR002048">
    <property type="entry name" value="EF_hand_dom"/>
</dbReference>
<dbReference type="Gene3D" id="3.40.1110.10">
    <property type="entry name" value="Calcium-transporting ATPase, cytoplasmic domain N"/>
    <property type="match status" value="1"/>
</dbReference>
<evidence type="ECO:0000256" key="17">
    <source>
        <dbReference type="ARBA" id="ARBA00073787"/>
    </source>
</evidence>
<keyword evidence="7 21" id="KW-0479">Metal-binding</keyword>
<keyword evidence="6 20" id="KW-0812">Transmembrane</keyword>
<protein>
    <recommendedName>
        <fullName evidence="17">Mitochondrial aspartate-glutamate transporter AGC1</fullName>
        <ecNumber evidence="4">7.2.2.8</ecNumber>
    </recommendedName>
    <alternativeName>
        <fullName evidence="19">Aspartate-glutamate carrier 1</fullName>
    </alternativeName>
    <alternativeName>
        <fullName evidence="18">Cu(2+)-ATPase</fullName>
    </alternativeName>
</protein>
<feature type="repeat" description="Solcar" evidence="20">
    <location>
        <begin position="428"/>
        <end position="516"/>
    </location>
</feature>
<dbReference type="GO" id="GO:0140581">
    <property type="term" value="F:P-type monovalent copper transporter activity"/>
    <property type="evidence" value="ECO:0007669"/>
    <property type="project" value="UniProtKB-EC"/>
</dbReference>
<evidence type="ECO:0000259" key="23">
    <source>
        <dbReference type="PROSITE" id="PS50846"/>
    </source>
</evidence>
<dbReference type="CDD" id="cd00371">
    <property type="entry name" value="HMA"/>
    <property type="match status" value="1"/>
</dbReference>
<evidence type="ECO:0000256" key="1">
    <source>
        <dbReference type="ARBA" id="ARBA00004448"/>
    </source>
</evidence>
<dbReference type="SUPFAM" id="SSF55008">
    <property type="entry name" value="HMA, heavy metal-associated domain"/>
    <property type="match status" value="1"/>
</dbReference>
<dbReference type="PANTHER" id="PTHR43520">
    <property type="entry name" value="ATP7, ISOFORM B"/>
    <property type="match status" value="1"/>
</dbReference>
<evidence type="ECO:0000256" key="21">
    <source>
        <dbReference type="RuleBase" id="RU362081"/>
    </source>
</evidence>
<keyword evidence="12" id="KW-1278">Translocase</keyword>
<dbReference type="InterPro" id="IPR011992">
    <property type="entry name" value="EF-hand-dom_pair"/>
</dbReference>
<feature type="transmembrane region" description="Helical" evidence="21">
    <location>
        <begin position="1001"/>
        <end position="1020"/>
    </location>
</feature>
<comment type="similarity">
    <text evidence="2 21">Belongs to the cation transport ATPase (P-type) (TC 3.A.3) family. Type IB subfamily.</text>
</comment>
<feature type="transmembrane region" description="Helical" evidence="21">
    <location>
        <begin position="921"/>
        <end position="946"/>
    </location>
</feature>
<dbReference type="EMBL" id="MVBO01000213">
    <property type="protein sequence ID" value="OZJ01943.1"/>
    <property type="molecule type" value="Genomic_DNA"/>
</dbReference>
<dbReference type="InterPro" id="IPR036163">
    <property type="entry name" value="HMA_dom_sf"/>
</dbReference>
<dbReference type="InterPro" id="IPR036412">
    <property type="entry name" value="HAD-like_sf"/>
</dbReference>
<feature type="transmembrane region" description="Helical" evidence="21">
    <location>
        <begin position="1549"/>
        <end position="1573"/>
    </location>
</feature>
<evidence type="ECO:0000256" key="19">
    <source>
        <dbReference type="ARBA" id="ARBA00082232"/>
    </source>
</evidence>
<evidence type="ECO:0000256" key="11">
    <source>
        <dbReference type="ARBA" id="ARBA00022840"/>
    </source>
</evidence>
<dbReference type="PRINTS" id="PR00119">
    <property type="entry name" value="CATATPASE"/>
</dbReference>
<dbReference type="SUPFAM" id="SSF81653">
    <property type="entry name" value="Calcium ATPase, transduction domain A"/>
    <property type="match status" value="1"/>
</dbReference>
<dbReference type="SUPFAM" id="SSF56784">
    <property type="entry name" value="HAD-like"/>
    <property type="match status" value="1"/>
</dbReference>
<dbReference type="InterPro" id="IPR027256">
    <property type="entry name" value="P-typ_ATPase_IB"/>
</dbReference>
<dbReference type="GO" id="GO:0016887">
    <property type="term" value="F:ATP hydrolysis activity"/>
    <property type="evidence" value="ECO:0007669"/>
    <property type="project" value="InterPro"/>
</dbReference>
<dbReference type="PROSITE" id="PS01047">
    <property type="entry name" value="HMA_1"/>
    <property type="match status" value="1"/>
</dbReference>
<evidence type="ECO:0000256" key="14">
    <source>
        <dbReference type="ARBA" id="ARBA00023128"/>
    </source>
</evidence>
<evidence type="ECO:0000259" key="22">
    <source>
        <dbReference type="PROSITE" id="PS50222"/>
    </source>
</evidence>
<feature type="repeat" description="Solcar" evidence="20">
    <location>
        <begin position="526"/>
        <end position="614"/>
    </location>
</feature>
<evidence type="ECO:0000256" key="3">
    <source>
        <dbReference type="ARBA" id="ARBA00006375"/>
    </source>
</evidence>
<evidence type="ECO:0000256" key="10">
    <source>
        <dbReference type="ARBA" id="ARBA00022792"/>
    </source>
</evidence>
<dbReference type="PROSITE" id="PS50222">
    <property type="entry name" value="EF_HAND_2"/>
    <property type="match status" value="2"/>
</dbReference>
<keyword evidence="13 21" id="KW-1133">Transmembrane helix</keyword>
<dbReference type="Gene3D" id="1.50.40.10">
    <property type="entry name" value="Mitochondrial carrier domain"/>
    <property type="match status" value="1"/>
</dbReference>
<dbReference type="Pfam" id="PF00122">
    <property type="entry name" value="E1-E2_ATPase"/>
    <property type="match status" value="1"/>
</dbReference>
<dbReference type="SUPFAM" id="SSF47473">
    <property type="entry name" value="EF-hand"/>
    <property type="match status" value="2"/>
</dbReference>
<keyword evidence="5" id="KW-0813">Transport</keyword>
<dbReference type="Proteomes" id="UP000242875">
    <property type="component" value="Unassembled WGS sequence"/>
</dbReference>
<dbReference type="OrthoDB" id="2161at2759"/>
<keyword evidence="15 20" id="KW-0472">Membrane</keyword>
<dbReference type="Pfam" id="PF00702">
    <property type="entry name" value="Hydrolase"/>
    <property type="match status" value="1"/>
</dbReference>
<keyword evidence="8" id="KW-0677">Repeat</keyword>
<feature type="non-terminal residue" evidence="24">
    <location>
        <position position="1584"/>
    </location>
</feature>
<dbReference type="NCBIfam" id="TIGR01494">
    <property type="entry name" value="ATPase_P-type"/>
    <property type="match status" value="1"/>
</dbReference>
<feature type="domain" description="EF-hand" evidence="22">
    <location>
        <begin position="87"/>
        <end position="122"/>
    </location>
</feature>
<feature type="domain" description="HMA" evidence="23">
    <location>
        <begin position="781"/>
        <end position="847"/>
    </location>
</feature>
<evidence type="ECO:0000256" key="15">
    <source>
        <dbReference type="ARBA" id="ARBA00023136"/>
    </source>
</evidence>
<dbReference type="GO" id="GO:0005507">
    <property type="term" value="F:copper ion binding"/>
    <property type="evidence" value="ECO:0007669"/>
    <property type="project" value="TreeGrafter"/>
</dbReference>
<evidence type="ECO:0000256" key="13">
    <source>
        <dbReference type="ARBA" id="ARBA00022989"/>
    </source>
</evidence>
<dbReference type="PROSITE" id="PS50920">
    <property type="entry name" value="SOLCAR"/>
    <property type="match status" value="3"/>
</dbReference>
<feature type="repeat" description="Solcar" evidence="20">
    <location>
        <begin position="329"/>
        <end position="419"/>
    </location>
</feature>
<dbReference type="Gene3D" id="2.70.150.10">
    <property type="entry name" value="Calcium-transporting ATPase, cytoplasmic transduction domain A"/>
    <property type="match status" value="1"/>
</dbReference>
<comment type="function">
    <text evidence="16">Calcium-dependent mitochondrial aspartate and glutamate carrier. Transport of glutamate in mitochondria is required for mitochondrial transamination reactions and ornithine synthesis. Plays also a role in malate-aspartate NADH shuttle, which is critical for growth on acetate and fatty acids.</text>
</comment>
<feature type="transmembrane region" description="Helical" evidence="21">
    <location>
        <begin position="1180"/>
        <end position="1199"/>
    </location>
</feature>
<dbReference type="EC" id="7.2.2.8" evidence="4"/>
<evidence type="ECO:0000313" key="25">
    <source>
        <dbReference type="Proteomes" id="UP000242875"/>
    </source>
</evidence>
<dbReference type="FunFam" id="3.30.70.100:FF:000001">
    <property type="entry name" value="ATPase copper transporting beta"/>
    <property type="match status" value="1"/>
</dbReference>
<comment type="subcellular location">
    <subcellularLocation>
        <location evidence="21">Membrane</location>
    </subcellularLocation>
    <subcellularLocation>
        <location evidence="1">Mitochondrion inner membrane</location>
        <topology evidence="1">Multi-pass membrane protein</topology>
    </subcellularLocation>
</comment>
<feature type="transmembrane region" description="Helical" evidence="21">
    <location>
        <begin position="886"/>
        <end position="909"/>
    </location>
</feature>
<dbReference type="FunFam" id="1.50.40.10:FF:000004">
    <property type="entry name" value="Calcium-binding mitochondrial carrier protein Aralar1"/>
    <property type="match status" value="1"/>
</dbReference>
<evidence type="ECO:0000256" key="12">
    <source>
        <dbReference type="ARBA" id="ARBA00022967"/>
    </source>
</evidence>
<dbReference type="GO" id="GO:0005509">
    <property type="term" value="F:calcium ion binding"/>
    <property type="evidence" value="ECO:0007669"/>
    <property type="project" value="InterPro"/>
</dbReference>
<name>A0A261XUE4_9FUNG</name>